<feature type="non-terminal residue" evidence="1">
    <location>
        <position position="79"/>
    </location>
</feature>
<reference evidence="1" key="1">
    <citation type="submission" date="2021-07" db="EMBL/GenBank/DDBJ databases">
        <authorList>
            <person name="Branca A.L. A."/>
        </authorList>
    </citation>
    <scope>NUCLEOTIDE SEQUENCE</scope>
</reference>
<feature type="non-terminal residue" evidence="1">
    <location>
        <position position="1"/>
    </location>
</feature>
<evidence type="ECO:0000313" key="1">
    <source>
        <dbReference type="EMBL" id="CAG8881162.1"/>
    </source>
</evidence>
<dbReference type="Proteomes" id="UP001154252">
    <property type="component" value="Unassembled WGS sequence"/>
</dbReference>
<organism evidence="1 2">
    <name type="scientific">Penicillium egyptiacum</name>
    <dbReference type="NCBI Taxonomy" id="1303716"/>
    <lineage>
        <taxon>Eukaryota</taxon>
        <taxon>Fungi</taxon>
        <taxon>Dikarya</taxon>
        <taxon>Ascomycota</taxon>
        <taxon>Pezizomycotina</taxon>
        <taxon>Eurotiomycetes</taxon>
        <taxon>Eurotiomycetidae</taxon>
        <taxon>Eurotiales</taxon>
        <taxon>Aspergillaceae</taxon>
        <taxon>Penicillium</taxon>
    </lineage>
</organism>
<name>A0A9W4K643_9EURO</name>
<accession>A0A9W4K643</accession>
<gene>
    <name evidence="1" type="ORF">PEGY_LOCUS111</name>
</gene>
<sequence length="79" mass="8796">PLETIPSEPEYRDLVVQLTTHLLAPSTSRLSRAFLTPADVRALHDHLCDAAFFASSVLHAAPDEIPPRFQRPEHLQTAI</sequence>
<keyword evidence="2" id="KW-1185">Reference proteome</keyword>
<dbReference type="EMBL" id="CAJVRC010000200">
    <property type="protein sequence ID" value="CAG8881162.1"/>
    <property type="molecule type" value="Genomic_DNA"/>
</dbReference>
<dbReference type="AlphaFoldDB" id="A0A9W4K643"/>
<protein>
    <submittedName>
        <fullName evidence="1">Uncharacterized protein</fullName>
    </submittedName>
</protein>
<proteinExistence type="predicted"/>
<dbReference type="OrthoDB" id="4364466at2759"/>
<evidence type="ECO:0000313" key="2">
    <source>
        <dbReference type="Proteomes" id="UP001154252"/>
    </source>
</evidence>
<comment type="caution">
    <text evidence="1">The sequence shown here is derived from an EMBL/GenBank/DDBJ whole genome shotgun (WGS) entry which is preliminary data.</text>
</comment>